<keyword evidence="3" id="KW-0732">Signal</keyword>
<evidence type="ECO:0000256" key="1">
    <source>
        <dbReference type="SAM" id="MobiDB-lite"/>
    </source>
</evidence>
<proteinExistence type="predicted"/>
<protein>
    <submittedName>
        <fullName evidence="5">Histone-lysine N-methyltransferase 2D-like isoform X1</fullName>
    </submittedName>
</protein>
<keyword evidence="2" id="KW-0812">Transmembrane</keyword>
<name>A0ABM1EMZ9_PRICU</name>
<reference evidence="5" key="1">
    <citation type="submission" date="2025-08" db="UniProtKB">
        <authorList>
            <consortium name="RefSeq"/>
        </authorList>
    </citation>
    <scope>IDENTIFICATION</scope>
</reference>
<keyword evidence="2" id="KW-0472">Membrane</keyword>
<keyword evidence="2" id="KW-1133">Transmembrane helix</keyword>
<organism evidence="4 5">
    <name type="scientific">Priapulus caudatus</name>
    <name type="common">Priapulid worm</name>
    <dbReference type="NCBI Taxonomy" id="37621"/>
    <lineage>
        <taxon>Eukaryota</taxon>
        <taxon>Metazoa</taxon>
        <taxon>Ecdysozoa</taxon>
        <taxon>Scalidophora</taxon>
        <taxon>Priapulida</taxon>
        <taxon>Priapulimorpha</taxon>
        <taxon>Priapulimorphida</taxon>
        <taxon>Priapulidae</taxon>
        <taxon>Priapulus</taxon>
    </lineage>
</organism>
<sequence length="444" mass="47837">MTQQRRRKAGLLRSGVALTMTLAATMMTETDASCTADLDCRLFCVRVCRRMLDLPWKRHLVPRCINGDCGCYETCASDDNCSRLLCLMNHTGVTLVPTVPPTTTPSTTPLTLYNYDGTTISDDDHDLLGEQTQSTVLFVLAIALICGVIYGMCFYLRRRFEREQSISSAERRQTALTNDFHVDVAADLPPSYSQAFVLSRPAAPPAGGVRRIVDESAGKSLSRCSIGESSTASLPAYEDAIKMAIRRLPPAARLDYGAPPQPPPPNTVMFHLGELDANAPCCPTDDAGVPAAEATLAPPPPPPPPPGGAAGRLRHVATAPAQMRVRSPHGGATGASVRQPPPDSDVALPPEFHSFTHSPPDVNSFTYPLPEVNPIISPTPEINSIISLPSEVNCIEPLSPEVNPIVPPPPDINSISTTVGQESNSTAQERDYTNDDRFILRVRL</sequence>
<accession>A0ABM1EMZ9</accession>
<gene>
    <name evidence="5" type="primary">LOC106813849</name>
</gene>
<dbReference type="Proteomes" id="UP000695022">
    <property type="component" value="Unplaced"/>
</dbReference>
<evidence type="ECO:0000313" key="4">
    <source>
        <dbReference type="Proteomes" id="UP000695022"/>
    </source>
</evidence>
<dbReference type="GeneID" id="106813849"/>
<evidence type="ECO:0000313" key="5">
    <source>
        <dbReference type="RefSeq" id="XP_014673570.1"/>
    </source>
</evidence>
<feature type="region of interest" description="Disordered" evidence="1">
    <location>
        <begin position="287"/>
        <end position="312"/>
    </location>
</feature>
<dbReference type="RefSeq" id="XP_014673570.1">
    <property type="nucleotide sequence ID" value="XM_014818084.1"/>
</dbReference>
<evidence type="ECO:0000256" key="3">
    <source>
        <dbReference type="SAM" id="SignalP"/>
    </source>
</evidence>
<feature type="signal peptide" evidence="3">
    <location>
        <begin position="1"/>
        <end position="32"/>
    </location>
</feature>
<feature type="transmembrane region" description="Helical" evidence="2">
    <location>
        <begin position="136"/>
        <end position="156"/>
    </location>
</feature>
<keyword evidence="4" id="KW-1185">Reference proteome</keyword>
<feature type="chain" id="PRO_5045037923" evidence="3">
    <location>
        <begin position="33"/>
        <end position="444"/>
    </location>
</feature>
<feature type="compositionally biased region" description="Pro residues" evidence="1">
    <location>
        <begin position="297"/>
        <end position="307"/>
    </location>
</feature>
<evidence type="ECO:0000256" key="2">
    <source>
        <dbReference type="SAM" id="Phobius"/>
    </source>
</evidence>
<feature type="region of interest" description="Disordered" evidence="1">
    <location>
        <begin position="325"/>
        <end position="359"/>
    </location>
</feature>